<evidence type="ECO:0000313" key="2">
    <source>
        <dbReference type="EMBL" id="GBP00380.1"/>
    </source>
</evidence>
<sequence>MAKNMRAAEKKERKDRGGLYLRITSFAVNSERQSFVRCTVPTSHCIFLQTAPHISSSKLARLKLQAAGLEKKSVGFWYTPLARQVSLATEGTRYESDRRRMNKPPTPDLGGRVELSVPDDVISSVTEAVNRPQPALRRRRLWECTRAGLRCRKGRQRPRTSTWYDVEAVRGKSSEGHRTNKEFGEHVPIHISVLNWV</sequence>
<dbReference type="AlphaFoldDB" id="A0A4C1SGY7"/>
<dbReference type="EMBL" id="BGZK01000005">
    <property type="protein sequence ID" value="GBP00380.1"/>
    <property type="molecule type" value="Genomic_DNA"/>
</dbReference>
<dbReference type="Proteomes" id="UP000299102">
    <property type="component" value="Unassembled WGS sequence"/>
</dbReference>
<keyword evidence="3" id="KW-1185">Reference proteome</keyword>
<protein>
    <submittedName>
        <fullName evidence="2">Uncharacterized protein</fullName>
    </submittedName>
</protein>
<name>A0A4C1SGY7_EUMVA</name>
<organism evidence="2 3">
    <name type="scientific">Eumeta variegata</name>
    <name type="common">Bagworm moth</name>
    <name type="synonym">Eumeta japonica</name>
    <dbReference type="NCBI Taxonomy" id="151549"/>
    <lineage>
        <taxon>Eukaryota</taxon>
        <taxon>Metazoa</taxon>
        <taxon>Ecdysozoa</taxon>
        <taxon>Arthropoda</taxon>
        <taxon>Hexapoda</taxon>
        <taxon>Insecta</taxon>
        <taxon>Pterygota</taxon>
        <taxon>Neoptera</taxon>
        <taxon>Endopterygota</taxon>
        <taxon>Lepidoptera</taxon>
        <taxon>Glossata</taxon>
        <taxon>Ditrysia</taxon>
        <taxon>Tineoidea</taxon>
        <taxon>Psychidae</taxon>
        <taxon>Oiketicinae</taxon>
        <taxon>Eumeta</taxon>
    </lineage>
</organism>
<gene>
    <name evidence="2" type="ORF">EVAR_944_1</name>
</gene>
<evidence type="ECO:0000256" key="1">
    <source>
        <dbReference type="SAM" id="MobiDB-lite"/>
    </source>
</evidence>
<evidence type="ECO:0000313" key="3">
    <source>
        <dbReference type="Proteomes" id="UP000299102"/>
    </source>
</evidence>
<comment type="caution">
    <text evidence="2">The sequence shown here is derived from an EMBL/GenBank/DDBJ whole genome shotgun (WGS) entry which is preliminary data.</text>
</comment>
<proteinExistence type="predicted"/>
<reference evidence="2 3" key="1">
    <citation type="journal article" date="2019" name="Commun. Biol.">
        <title>The bagworm genome reveals a unique fibroin gene that provides high tensile strength.</title>
        <authorList>
            <person name="Kono N."/>
            <person name="Nakamura H."/>
            <person name="Ohtoshi R."/>
            <person name="Tomita M."/>
            <person name="Numata K."/>
            <person name="Arakawa K."/>
        </authorList>
    </citation>
    <scope>NUCLEOTIDE SEQUENCE [LARGE SCALE GENOMIC DNA]</scope>
</reference>
<accession>A0A4C1SGY7</accession>
<feature type="region of interest" description="Disordered" evidence="1">
    <location>
        <begin position="93"/>
        <end position="113"/>
    </location>
</feature>